<evidence type="ECO:0000256" key="6">
    <source>
        <dbReference type="SAM" id="MobiDB-lite"/>
    </source>
</evidence>
<dbReference type="SUPFAM" id="SSF47895">
    <property type="entry name" value="Transducin (alpha subunit), insertion domain"/>
    <property type="match status" value="1"/>
</dbReference>
<dbReference type="SUPFAM" id="SSF52540">
    <property type="entry name" value="P-loop containing nucleoside triphosphate hydrolases"/>
    <property type="match status" value="1"/>
</dbReference>
<dbReference type="STRING" id="796604.A0A2X0MTQ4"/>
<dbReference type="PRINTS" id="PR00318">
    <property type="entry name" value="GPROTEINA"/>
</dbReference>
<keyword evidence="1 4" id="KW-0547">Nucleotide-binding</keyword>
<organism evidence="7 8">
    <name type="scientific">Microbotryum silenes-dioicae</name>
    <dbReference type="NCBI Taxonomy" id="796604"/>
    <lineage>
        <taxon>Eukaryota</taxon>
        <taxon>Fungi</taxon>
        <taxon>Dikarya</taxon>
        <taxon>Basidiomycota</taxon>
        <taxon>Pucciniomycotina</taxon>
        <taxon>Microbotryomycetes</taxon>
        <taxon>Microbotryales</taxon>
        <taxon>Microbotryaceae</taxon>
        <taxon>Microbotryum</taxon>
    </lineage>
</organism>
<dbReference type="FunFam" id="3.40.50.300:FF:000720">
    <property type="entry name" value="Guanine nucleotide-binding protein G(k) subunit alpha"/>
    <property type="match status" value="1"/>
</dbReference>
<dbReference type="PROSITE" id="PS51882">
    <property type="entry name" value="G_ALPHA"/>
    <property type="match status" value="1"/>
</dbReference>
<dbReference type="SMART" id="SM00275">
    <property type="entry name" value="G_alpha"/>
    <property type="match status" value="1"/>
</dbReference>
<dbReference type="GO" id="GO:0031683">
    <property type="term" value="F:G-protein beta/gamma-subunit complex binding"/>
    <property type="evidence" value="ECO:0007669"/>
    <property type="project" value="InterPro"/>
</dbReference>
<keyword evidence="2 4" id="KW-0342">GTP-binding</keyword>
<dbReference type="GO" id="GO:0001664">
    <property type="term" value="F:G protein-coupled receptor binding"/>
    <property type="evidence" value="ECO:0007669"/>
    <property type="project" value="TreeGrafter"/>
</dbReference>
<dbReference type="PANTHER" id="PTHR10218">
    <property type="entry name" value="GTP-BINDING PROTEIN ALPHA SUBUNIT"/>
    <property type="match status" value="1"/>
</dbReference>
<evidence type="ECO:0000256" key="5">
    <source>
        <dbReference type="PIRSR" id="PIRSR601019-2"/>
    </source>
</evidence>
<dbReference type="GO" id="GO:0046872">
    <property type="term" value="F:metal ion binding"/>
    <property type="evidence" value="ECO:0007669"/>
    <property type="project" value="UniProtKB-KW"/>
</dbReference>
<dbReference type="GO" id="GO:0007188">
    <property type="term" value="P:adenylate cyclase-modulating G protein-coupled receptor signaling pathway"/>
    <property type="evidence" value="ECO:0007669"/>
    <property type="project" value="TreeGrafter"/>
</dbReference>
<evidence type="ECO:0000256" key="2">
    <source>
        <dbReference type="ARBA" id="ARBA00023134"/>
    </source>
</evidence>
<dbReference type="Pfam" id="PF00503">
    <property type="entry name" value="G-alpha"/>
    <property type="match status" value="1"/>
</dbReference>
<keyword evidence="3" id="KW-0807">Transducer</keyword>
<dbReference type="PANTHER" id="PTHR10218:SF360">
    <property type="entry name" value="GUANINE NUCLEOTIDE-BINDING PROTEIN SUBUNIT ALPHA HOMOLOG"/>
    <property type="match status" value="1"/>
</dbReference>
<evidence type="ECO:0000256" key="1">
    <source>
        <dbReference type="ARBA" id="ARBA00022741"/>
    </source>
</evidence>
<feature type="binding site" evidence="4">
    <location>
        <begin position="461"/>
        <end position="464"/>
    </location>
    <ligand>
        <name>GTP</name>
        <dbReference type="ChEBI" id="CHEBI:37565"/>
    </ligand>
</feature>
<evidence type="ECO:0000256" key="3">
    <source>
        <dbReference type="ARBA" id="ARBA00023224"/>
    </source>
</evidence>
<name>A0A2X0MTQ4_9BASI</name>
<evidence type="ECO:0000256" key="4">
    <source>
        <dbReference type="PIRSR" id="PIRSR601019-1"/>
    </source>
</evidence>
<keyword evidence="5" id="KW-0479">Metal-binding</keyword>
<keyword evidence="8" id="KW-1185">Reference proteome</keyword>
<protein>
    <submittedName>
        <fullName evidence="7">BQ5605_C002g01507 protein</fullName>
    </submittedName>
</protein>
<dbReference type="GO" id="GO:0005525">
    <property type="term" value="F:GTP binding"/>
    <property type="evidence" value="ECO:0007669"/>
    <property type="project" value="UniProtKB-KW"/>
</dbReference>
<gene>
    <name evidence="7" type="primary">BQ5605_C002g01507</name>
    <name evidence="7" type="ORF">BQ5605_C002G01507</name>
</gene>
<dbReference type="GO" id="GO:0005737">
    <property type="term" value="C:cytoplasm"/>
    <property type="evidence" value="ECO:0007669"/>
    <property type="project" value="TreeGrafter"/>
</dbReference>
<dbReference type="Proteomes" id="UP000249464">
    <property type="component" value="Unassembled WGS sequence"/>
</dbReference>
<feature type="binding site" evidence="4">
    <location>
        <position position="519"/>
    </location>
    <ligand>
        <name>GTP</name>
        <dbReference type="ChEBI" id="CHEBI:37565"/>
    </ligand>
</feature>
<evidence type="ECO:0000313" key="8">
    <source>
        <dbReference type="Proteomes" id="UP000249464"/>
    </source>
</evidence>
<evidence type="ECO:0000313" key="7">
    <source>
        <dbReference type="EMBL" id="SGY33518.1"/>
    </source>
</evidence>
<feature type="binding site" evidence="5">
    <location>
        <position position="372"/>
    </location>
    <ligand>
        <name>Mg(2+)</name>
        <dbReference type="ChEBI" id="CHEBI:18420"/>
    </ligand>
</feature>
<dbReference type="Gene3D" id="3.40.50.300">
    <property type="entry name" value="P-loop containing nucleotide triphosphate hydrolases"/>
    <property type="match status" value="2"/>
</dbReference>
<dbReference type="GO" id="GO:0005834">
    <property type="term" value="C:heterotrimeric G-protein complex"/>
    <property type="evidence" value="ECO:0007669"/>
    <property type="project" value="TreeGrafter"/>
</dbReference>
<dbReference type="EMBL" id="FQNC01000041">
    <property type="protein sequence ID" value="SGY33518.1"/>
    <property type="molecule type" value="Genomic_DNA"/>
</dbReference>
<dbReference type="InterPro" id="IPR027417">
    <property type="entry name" value="P-loop_NTPase"/>
</dbReference>
<keyword evidence="5" id="KW-0460">Magnesium</keyword>
<dbReference type="InterPro" id="IPR001019">
    <property type="entry name" value="Gprotein_alpha_su"/>
</dbReference>
<sequence>MATINSRLEDSQSDPLVIFHLPPPGETAVQKAERVSQEMEAKHISQQALRRLPRFTRKIDRALEAEAKERRRRAGNVKQLDVLLLGPTEAGKSTFLRQLRLQYDVKGLDAERECLRLVILLSLVTSVKTLLDVLDRQDANDDTPLFDARTTQPPLREPKTPRELAARRRLRLAPFLALEHQLREALDLANTGTGAESIAAHAAAPPSAQLHNDYQDESPVDEVALTLNIEHRGAQNSPPPSDPIVPPGRLAQLVSTVGFGTGKDSRRAKAQSATQSPNWTSDGKFFANKDDPIHLVAALKNSIVNLWKEAQARGLVVGVTTPGDPSAAPQTVVDGAIELNESSMFFLNEIDRIATPEWLPGDQDLLNVRIRTRGIETHDLQISSKRVYRICDVAGARGSKFAWAPFFQDASAIIFICAVSEYNVCDPTDPTRNRLRDALLLFKDICENRLLRSADIITFMNKVDVLRRKVKSGQYPIQRYFPRYLGSDRTSRILSFFQTLFEECHRVRRRPFYIFATQANDARSIVTVTAAVNDILIRSEMTSTGIL</sequence>
<feature type="compositionally biased region" description="Polar residues" evidence="6">
    <location>
        <begin position="271"/>
        <end position="281"/>
    </location>
</feature>
<dbReference type="InterPro" id="IPR011025">
    <property type="entry name" value="GproteinA_insert"/>
</dbReference>
<feature type="region of interest" description="Disordered" evidence="6">
    <location>
        <begin position="261"/>
        <end position="283"/>
    </location>
</feature>
<reference evidence="7 8" key="1">
    <citation type="submission" date="2016-11" db="EMBL/GenBank/DDBJ databases">
        <authorList>
            <person name="Jaros S."/>
            <person name="Januszkiewicz K."/>
            <person name="Wedrychowicz H."/>
        </authorList>
    </citation>
    <scope>NUCLEOTIDE SEQUENCE [LARGE SCALE GENOMIC DNA]</scope>
</reference>
<feature type="binding site" evidence="4">
    <location>
        <begin position="366"/>
        <end position="372"/>
    </location>
    <ligand>
        <name>GTP</name>
        <dbReference type="ChEBI" id="CHEBI:37565"/>
    </ligand>
</feature>
<dbReference type="GO" id="GO:0003924">
    <property type="term" value="F:GTPase activity"/>
    <property type="evidence" value="ECO:0007669"/>
    <property type="project" value="InterPro"/>
</dbReference>
<proteinExistence type="predicted"/>
<dbReference type="AlphaFoldDB" id="A0A2X0MTQ4"/>
<accession>A0A2X0MTQ4</accession>